<dbReference type="AlphaFoldDB" id="A0A8K0T5J1"/>
<organism evidence="3 4">
    <name type="scientific">Stachybotrys elegans</name>
    <dbReference type="NCBI Taxonomy" id="80388"/>
    <lineage>
        <taxon>Eukaryota</taxon>
        <taxon>Fungi</taxon>
        <taxon>Dikarya</taxon>
        <taxon>Ascomycota</taxon>
        <taxon>Pezizomycotina</taxon>
        <taxon>Sordariomycetes</taxon>
        <taxon>Hypocreomycetidae</taxon>
        <taxon>Hypocreales</taxon>
        <taxon>Stachybotryaceae</taxon>
        <taxon>Stachybotrys</taxon>
    </lineage>
</organism>
<accession>A0A8K0T5J1</accession>
<dbReference type="InterPro" id="IPR010730">
    <property type="entry name" value="HET"/>
</dbReference>
<dbReference type="Proteomes" id="UP000813444">
    <property type="component" value="Unassembled WGS sequence"/>
</dbReference>
<gene>
    <name evidence="3" type="ORF">B0I35DRAFT_48546</name>
</gene>
<sequence length="905" mass="101149">MSFHVQAMSSQPYPAAHRPRIRAPSRPSTVPQATPTTGRQSSGNEELCNSCYASLDFEQFALGRMRGVNGVPPSAMGPATTALISLFDIIKNSVSGCPFCGLLLDAMKQPENDPFQHPAVRDYMPNEFRGVSFAAWLESIRRQGWLERMNQKHPFGSSRNKVELALDESAPGGIREIRRSDLEAQEQAALATSAAGAGAGLTAASQSKNEAKTVISAAGGVGGIISTGRLIMLNGKLPVVVRIKMFNIKDQGRRGLLNISIHGYGCRVQAPLSVLSSFSLRVASDYRRDNLGLSYGKIIQEHVHLEDCRAWLSNCCQHHECGSPNWYRNLPSPRGQHFRLVEIDDRRDVMFRVVRVETVPEYAALSYVWGDAGRNALNLRENNVEELSKRIPAGRLARTVSDAIKVTRGLGLRYIWVDSLCIIQQDPLGRSRNQEELEARQSQLDQMGSIFGHAKVVIVAAGGDDAGSGLAGVSQFRKPVQVARTVSPNVNVLLAAQYDGSYGKWDTRAWTLQEKLMSRRMLVFGHSYVSFHCRHGVLREDMPALHAGNGPPAMPQLSALEDRADARARKRSNGSYVLLRSPYFDEYTKLMEHYTWRERTERSDVLVAILGLLKVLEDTKRPQAIGQGHNTLQGLPEEFLDLALLWQPPAALGARLSRKDELFPSWSWTGWEFSSQKGIRFEQPFHVSGYDDMSLRKFVASGSAEERTRPLVMWYKWRQGRLIGVNDSGLGIVCGMDAAISLFEKPLRFRHGFPNLIPTIQPHISLDERHLVCETEVRRFNIRPKTTPRKEVIWERGDGRPVVSQELEIIEAEILDVDGTAVGHVIPTDQDLDICAATLYTFILLSESQYWGNEERIDVVGYPLYNVMMVTWDSSYAFATRIGLGKILKGAWNKERRDKTCIILK</sequence>
<dbReference type="Pfam" id="PF06985">
    <property type="entry name" value="HET"/>
    <property type="match status" value="1"/>
</dbReference>
<dbReference type="PANTHER" id="PTHR33112:SF12">
    <property type="entry name" value="HETEROKARYON INCOMPATIBILITY DOMAIN-CONTAINING PROTEIN"/>
    <property type="match status" value="1"/>
</dbReference>
<evidence type="ECO:0000313" key="3">
    <source>
        <dbReference type="EMBL" id="KAH7329696.1"/>
    </source>
</evidence>
<feature type="region of interest" description="Disordered" evidence="1">
    <location>
        <begin position="1"/>
        <end position="45"/>
    </location>
</feature>
<feature type="domain" description="Heterokaryon incompatibility" evidence="2">
    <location>
        <begin position="362"/>
        <end position="514"/>
    </location>
</feature>
<evidence type="ECO:0000313" key="4">
    <source>
        <dbReference type="Proteomes" id="UP000813444"/>
    </source>
</evidence>
<feature type="compositionally biased region" description="Polar residues" evidence="1">
    <location>
        <begin position="26"/>
        <end position="44"/>
    </location>
</feature>
<proteinExistence type="predicted"/>
<protein>
    <submittedName>
        <fullName evidence="3">Heterokaryon incompatibility protein-domain-containing protein</fullName>
    </submittedName>
</protein>
<comment type="caution">
    <text evidence="3">The sequence shown here is derived from an EMBL/GenBank/DDBJ whole genome shotgun (WGS) entry which is preliminary data.</text>
</comment>
<dbReference type="OrthoDB" id="5135333at2759"/>
<name>A0A8K0T5J1_9HYPO</name>
<dbReference type="PANTHER" id="PTHR33112">
    <property type="entry name" value="DOMAIN PROTEIN, PUTATIVE-RELATED"/>
    <property type="match status" value="1"/>
</dbReference>
<reference evidence="3" key="1">
    <citation type="journal article" date="2021" name="Nat. Commun.">
        <title>Genetic determinants of endophytism in the Arabidopsis root mycobiome.</title>
        <authorList>
            <person name="Mesny F."/>
            <person name="Miyauchi S."/>
            <person name="Thiergart T."/>
            <person name="Pickel B."/>
            <person name="Atanasova L."/>
            <person name="Karlsson M."/>
            <person name="Huettel B."/>
            <person name="Barry K.W."/>
            <person name="Haridas S."/>
            <person name="Chen C."/>
            <person name="Bauer D."/>
            <person name="Andreopoulos W."/>
            <person name="Pangilinan J."/>
            <person name="LaButti K."/>
            <person name="Riley R."/>
            <person name="Lipzen A."/>
            <person name="Clum A."/>
            <person name="Drula E."/>
            <person name="Henrissat B."/>
            <person name="Kohler A."/>
            <person name="Grigoriev I.V."/>
            <person name="Martin F.M."/>
            <person name="Hacquard S."/>
        </authorList>
    </citation>
    <scope>NUCLEOTIDE SEQUENCE</scope>
    <source>
        <strain evidence="3">MPI-CAGE-CH-0235</strain>
    </source>
</reference>
<evidence type="ECO:0000256" key="1">
    <source>
        <dbReference type="SAM" id="MobiDB-lite"/>
    </source>
</evidence>
<keyword evidence="4" id="KW-1185">Reference proteome</keyword>
<dbReference type="EMBL" id="JAGPNK010000001">
    <property type="protein sequence ID" value="KAH7329696.1"/>
    <property type="molecule type" value="Genomic_DNA"/>
</dbReference>
<evidence type="ECO:0000259" key="2">
    <source>
        <dbReference type="Pfam" id="PF06985"/>
    </source>
</evidence>